<protein>
    <submittedName>
        <fullName evidence="2">Uncharacterized protein</fullName>
    </submittedName>
</protein>
<gene>
    <name evidence="2" type="ORF">O0S08_36020</name>
</gene>
<keyword evidence="1" id="KW-0732">Signal</keyword>
<dbReference type="RefSeq" id="WP_269033982.1">
    <property type="nucleotide sequence ID" value="NZ_CP114040.1"/>
</dbReference>
<organism evidence="2 3">
    <name type="scientific">Nannocystis punicea</name>
    <dbReference type="NCBI Taxonomy" id="2995304"/>
    <lineage>
        <taxon>Bacteria</taxon>
        <taxon>Pseudomonadati</taxon>
        <taxon>Myxococcota</taxon>
        <taxon>Polyangia</taxon>
        <taxon>Nannocystales</taxon>
        <taxon>Nannocystaceae</taxon>
        <taxon>Nannocystis</taxon>
    </lineage>
</organism>
<name>A0ABY7GXA8_9BACT</name>
<sequence length="86" mass="9381">MTLQRLRNAVLFAAAVLLGAAAPLGLGCNEPCPEEPPEGLYTVERGPADWKAGARIEVTATRMIVSYATSDGNEWEAEYIRVRDPY</sequence>
<keyword evidence="3" id="KW-1185">Reference proteome</keyword>
<feature type="chain" id="PRO_5046172788" evidence="1">
    <location>
        <begin position="22"/>
        <end position="86"/>
    </location>
</feature>
<dbReference type="EMBL" id="CP114040">
    <property type="protein sequence ID" value="WAS91620.1"/>
    <property type="molecule type" value="Genomic_DNA"/>
</dbReference>
<evidence type="ECO:0000313" key="3">
    <source>
        <dbReference type="Proteomes" id="UP001164459"/>
    </source>
</evidence>
<dbReference type="PROSITE" id="PS51257">
    <property type="entry name" value="PROKAR_LIPOPROTEIN"/>
    <property type="match status" value="1"/>
</dbReference>
<evidence type="ECO:0000256" key="1">
    <source>
        <dbReference type="SAM" id="SignalP"/>
    </source>
</evidence>
<feature type="signal peptide" evidence="1">
    <location>
        <begin position="1"/>
        <end position="21"/>
    </location>
</feature>
<proteinExistence type="predicted"/>
<accession>A0ABY7GXA8</accession>
<evidence type="ECO:0000313" key="2">
    <source>
        <dbReference type="EMBL" id="WAS91620.1"/>
    </source>
</evidence>
<dbReference type="Proteomes" id="UP001164459">
    <property type="component" value="Chromosome"/>
</dbReference>
<reference evidence="2" key="1">
    <citation type="submission" date="2022-11" db="EMBL/GenBank/DDBJ databases">
        <title>Minimal conservation of predation-associated metabolite biosynthetic gene clusters underscores biosynthetic potential of Myxococcota including descriptions for ten novel species: Archangium lansinium sp. nov., Myxococcus landrumus sp. nov., Nannocystis bai.</title>
        <authorList>
            <person name="Ahearne A."/>
            <person name="Stevens C."/>
            <person name="Dowd S."/>
        </authorList>
    </citation>
    <scope>NUCLEOTIDE SEQUENCE</scope>
    <source>
        <strain evidence="2">Fl3</strain>
    </source>
</reference>